<accession>A0A0S6UB77</accession>
<dbReference type="Proteomes" id="UP000063718">
    <property type="component" value="Unassembled WGS sequence"/>
</dbReference>
<proteinExistence type="predicted"/>
<name>A0A0S6UB77_NEOTH</name>
<dbReference type="EMBL" id="DF238840">
    <property type="protein sequence ID" value="GAF26242.1"/>
    <property type="molecule type" value="Genomic_DNA"/>
</dbReference>
<dbReference type="AlphaFoldDB" id="A0A0S6UB77"/>
<reference evidence="1" key="1">
    <citation type="journal article" date="2014" name="Gene">
        <title>Genome-guided analysis of transformation efficiency and carbon dioxide assimilation by Moorella thermoacetica Y72.</title>
        <authorList>
            <person name="Tsukahara K."/>
            <person name="Kita A."/>
            <person name="Nakashimada Y."/>
            <person name="Hoshino T."/>
            <person name="Murakami K."/>
        </authorList>
    </citation>
    <scope>NUCLEOTIDE SEQUENCE [LARGE SCALE GENOMIC DNA]</scope>
    <source>
        <strain evidence="1">Y72</strain>
    </source>
</reference>
<protein>
    <submittedName>
        <fullName evidence="1">Uncharacterized conserved protein</fullName>
    </submittedName>
</protein>
<organism evidence="1">
    <name type="scientific">Moorella thermoacetica Y72</name>
    <dbReference type="NCBI Taxonomy" id="1325331"/>
    <lineage>
        <taxon>Bacteria</taxon>
        <taxon>Bacillati</taxon>
        <taxon>Bacillota</taxon>
        <taxon>Clostridia</taxon>
        <taxon>Neomoorellales</taxon>
        <taxon>Neomoorellaceae</taxon>
        <taxon>Neomoorella</taxon>
    </lineage>
</organism>
<sequence length="131" mass="14723">MCLGKKGGPLFMAQETSSSREPLRKADVNIKLSEFEIPPMQDILFVGKKAPIGPEAVRRMVDAVSPEQYEIVRLNHETFEAVVVKKSLLRLLPKEKLLPVVIEESNRIADDKMVLKAQINITIQVSRTVDL</sequence>
<evidence type="ECO:0000313" key="1">
    <source>
        <dbReference type="EMBL" id="GAF26242.1"/>
    </source>
</evidence>
<gene>
    <name evidence="1" type="ORF">MTY_1581</name>
</gene>